<dbReference type="SUPFAM" id="SSF143437">
    <property type="entry name" value="THUMP domain-like"/>
    <property type="match status" value="1"/>
</dbReference>
<dbReference type="EMBL" id="JAIZAY010000008">
    <property type="protein sequence ID" value="KAJ8037323.1"/>
    <property type="molecule type" value="Genomic_DNA"/>
</dbReference>
<dbReference type="GO" id="GO:0006400">
    <property type="term" value="P:tRNA modification"/>
    <property type="evidence" value="ECO:0007669"/>
    <property type="project" value="InterPro"/>
</dbReference>
<dbReference type="GO" id="GO:0003723">
    <property type="term" value="F:RNA binding"/>
    <property type="evidence" value="ECO:0007669"/>
    <property type="project" value="UniProtKB-UniRule"/>
</dbReference>
<evidence type="ECO:0000256" key="3">
    <source>
        <dbReference type="SAM" id="MobiDB-lite"/>
    </source>
</evidence>
<dbReference type="PANTHER" id="PTHR13452">
    <property type="entry name" value="THUMP DOMAIN CONTAINING PROTEIN 1-RELATED"/>
    <property type="match status" value="1"/>
</dbReference>
<dbReference type="InterPro" id="IPR004114">
    <property type="entry name" value="THUMP_dom"/>
</dbReference>
<keyword evidence="2" id="KW-0694">RNA-binding</keyword>
<comment type="similarity">
    <text evidence="1">Belongs to the THUMPD1 family.</text>
</comment>
<dbReference type="PANTHER" id="PTHR13452:SF10">
    <property type="entry name" value="THUMP DOMAIN-CONTAINING PROTEIN 1"/>
    <property type="match status" value="1"/>
</dbReference>
<sequence>MATSGETRVLKVARGMNVRLKKLLGVEKMLSDNDSDEGDIADALQREVSQMNQQRSEKNFRFQAVDSRAKNVIFIRTKIQDDPTTLVHHILMKLKELGRCQSKHIQRMLPISGTCRASLEDIEKTIKPLLEPYFHSPETKESTFAILFKARNNNQIRKGEVITIVANAVISNSTCTHKVDLDNPEYSILVEVICNVCCLSVLKDYNKLKKYNIRAIVGDEINQVRTNREQSASKEKECENKEQKIENISSETPPTEKIEEEEQDECKKQEKFEKVENSENVGGGDVRTEMQNRETERAVFEKEKPVDVSETGSTRTEEESKVEEVCNEDGIRIF</sequence>
<evidence type="ECO:0000313" key="5">
    <source>
        <dbReference type="EMBL" id="KAJ8037323.1"/>
    </source>
</evidence>
<evidence type="ECO:0000256" key="2">
    <source>
        <dbReference type="PROSITE-ProRule" id="PRU00529"/>
    </source>
</evidence>
<dbReference type="CDD" id="cd11717">
    <property type="entry name" value="THUMP_THUMPD1_like"/>
    <property type="match status" value="1"/>
</dbReference>
<dbReference type="Pfam" id="PF02926">
    <property type="entry name" value="THUMP"/>
    <property type="match status" value="1"/>
</dbReference>
<feature type="compositionally biased region" description="Basic and acidic residues" evidence="3">
    <location>
        <begin position="286"/>
        <end position="307"/>
    </location>
</feature>
<accession>A0A9Q1C1B1</accession>
<dbReference type="Gene3D" id="3.30.2300.10">
    <property type="entry name" value="THUMP superfamily"/>
    <property type="match status" value="1"/>
</dbReference>
<dbReference type="FunFam" id="3.30.2300.10:FF:000001">
    <property type="entry name" value="THUMP domain-containing protein 1"/>
    <property type="match status" value="1"/>
</dbReference>
<dbReference type="PROSITE" id="PS51165">
    <property type="entry name" value="THUMP"/>
    <property type="match status" value="1"/>
</dbReference>
<organism evidence="5 6">
    <name type="scientific">Holothuria leucospilota</name>
    <name type="common">Black long sea cucumber</name>
    <name type="synonym">Mertensiothuria leucospilota</name>
    <dbReference type="NCBI Taxonomy" id="206669"/>
    <lineage>
        <taxon>Eukaryota</taxon>
        <taxon>Metazoa</taxon>
        <taxon>Echinodermata</taxon>
        <taxon>Eleutherozoa</taxon>
        <taxon>Echinozoa</taxon>
        <taxon>Holothuroidea</taxon>
        <taxon>Aspidochirotacea</taxon>
        <taxon>Aspidochirotida</taxon>
        <taxon>Holothuriidae</taxon>
        <taxon>Holothuria</taxon>
    </lineage>
</organism>
<proteinExistence type="inferred from homology"/>
<protein>
    <submittedName>
        <fullName evidence="5">THUMP domain-containing protein 1</fullName>
    </submittedName>
</protein>
<feature type="compositionally biased region" description="Basic and acidic residues" evidence="3">
    <location>
        <begin position="315"/>
        <end position="334"/>
    </location>
</feature>
<dbReference type="InterPro" id="IPR040183">
    <property type="entry name" value="THUMPD1-like"/>
</dbReference>
<dbReference type="OrthoDB" id="367221at2759"/>
<gene>
    <name evidence="5" type="ORF">HOLleu_18117</name>
</gene>
<evidence type="ECO:0000313" key="6">
    <source>
        <dbReference type="Proteomes" id="UP001152320"/>
    </source>
</evidence>
<reference evidence="5" key="1">
    <citation type="submission" date="2021-10" db="EMBL/GenBank/DDBJ databases">
        <title>Tropical sea cucumber genome reveals ecological adaptation and Cuvierian tubules defense mechanism.</title>
        <authorList>
            <person name="Chen T."/>
        </authorList>
    </citation>
    <scope>NUCLEOTIDE SEQUENCE</scope>
    <source>
        <strain evidence="5">Nanhai2018</strain>
        <tissue evidence="5">Muscle</tissue>
    </source>
</reference>
<feature type="compositionally biased region" description="Basic and acidic residues" evidence="3">
    <location>
        <begin position="226"/>
        <end position="245"/>
    </location>
</feature>
<feature type="domain" description="THUMP" evidence="4">
    <location>
        <begin position="91"/>
        <end position="203"/>
    </location>
</feature>
<feature type="region of interest" description="Disordered" evidence="3">
    <location>
        <begin position="225"/>
        <end position="334"/>
    </location>
</feature>
<dbReference type="SMART" id="SM00981">
    <property type="entry name" value="THUMP"/>
    <property type="match status" value="1"/>
</dbReference>
<evidence type="ECO:0000256" key="1">
    <source>
        <dbReference type="ARBA" id="ARBA00060731"/>
    </source>
</evidence>
<dbReference type="Proteomes" id="UP001152320">
    <property type="component" value="Chromosome 8"/>
</dbReference>
<keyword evidence="6" id="KW-1185">Reference proteome</keyword>
<evidence type="ECO:0000259" key="4">
    <source>
        <dbReference type="PROSITE" id="PS51165"/>
    </source>
</evidence>
<feature type="compositionally biased region" description="Basic and acidic residues" evidence="3">
    <location>
        <begin position="265"/>
        <end position="277"/>
    </location>
</feature>
<name>A0A9Q1C1B1_HOLLE</name>
<dbReference type="AlphaFoldDB" id="A0A9Q1C1B1"/>
<comment type="caution">
    <text evidence="5">The sequence shown here is derived from an EMBL/GenBank/DDBJ whole genome shotgun (WGS) entry which is preliminary data.</text>
</comment>